<dbReference type="Gene3D" id="3.30.460.10">
    <property type="entry name" value="Beta Polymerase, domain 2"/>
    <property type="match status" value="1"/>
</dbReference>
<proteinExistence type="predicted"/>
<evidence type="ECO:0000313" key="3">
    <source>
        <dbReference type="Proteomes" id="UP000011728"/>
    </source>
</evidence>
<dbReference type="GO" id="GO:0016740">
    <property type="term" value="F:transferase activity"/>
    <property type="evidence" value="ECO:0007669"/>
    <property type="project" value="UniProtKB-KW"/>
</dbReference>
<dbReference type="InterPro" id="IPR043519">
    <property type="entry name" value="NT_sf"/>
</dbReference>
<dbReference type="eggNOG" id="COG1669">
    <property type="taxonomic scope" value="Bacteria"/>
</dbReference>
<dbReference type="SUPFAM" id="SSF81301">
    <property type="entry name" value="Nucleotidyltransferase"/>
    <property type="match status" value="1"/>
</dbReference>
<name>M1MD84_9CLOT</name>
<keyword evidence="2" id="KW-0808">Transferase</keyword>
<dbReference type="OrthoDB" id="1927953at2"/>
<gene>
    <name evidence="2" type="ORF">Cspa_c05590</name>
</gene>
<dbReference type="PATRIC" id="fig|931276.5.peg.521"/>
<keyword evidence="3" id="KW-1185">Reference proteome</keyword>
<dbReference type="Proteomes" id="UP000011728">
    <property type="component" value="Chromosome"/>
</dbReference>
<reference evidence="2 3" key="1">
    <citation type="submission" date="2013-02" db="EMBL/GenBank/DDBJ databases">
        <title>Genome sequence of Clostridium saccharoperbutylacetonicum N1-4(HMT).</title>
        <authorList>
            <person name="Poehlein A."/>
            <person name="Daniel R."/>
        </authorList>
    </citation>
    <scope>NUCLEOTIDE SEQUENCE [LARGE SCALE GENOMIC DNA]</scope>
    <source>
        <strain evidence="3">N1-4(HMT)</strain>
    </source>
</reference>
<protein>
    <submittedName>
        <fullName evidence="2">Putative nucleotidyltransferase</fullName>
    </submittedName>
</protein>
<dbReference type="NCBIfam" id="NF047752">
    <property type="entry name" value="MntA_antitoxin"/>
    <property type="match status" value="1"/>
</dbReference>
<dbReference type="KEGG" id="csr:Cspa_c05590"/>
<sequence>MDKEQIIDKLKSNEFVDFINKYNIITVILFGSINGNDFNEESDVDLAMIADTEIELDRVLDIELFLQNLLDREIDVLDLRNDEVDLFVKINILNNGKVIYSLDNNEALEAIYNETDRIYKENENFMYFRRGDVLY</sequence>
<dbReference type="InterPro" id="IPR052930">
    <property type="entry name" value="TA_antitoxin_MntA"/>
</dbReference>
<organism evidence="2 3">
    <name type="scientific">Clostridium saccharoperbutylacetonicum N1-4(HMT)</name>
    <dbReference type="NCBI Taxonomy" id="931276"/>
    <lineage>
        <taxon>Bacteria</taxon>
        <taxon>Bacillati</taxon>
        <taxon>Bacillota</taxon>
        <taxon>Clostridia</taxon>
        <taxon>Eubacteriales</taxon>
        <taxon>Clostridiaceae</taxon>
        <taxon>Clostridium</taxon>
    </lineage>
</organism>
<dbReference type="AlphaFoldDB" id="M1MD84"/>
<dbReference type="PANTHER" id="PTHR43852">
    <property type="entry name" value="NUCLEOTIDYLTRANSFERASE"/>
    <property type="match status" value="1"/>
</dbReference>
<accession>M1MD84</accession>
<dbReference type="STRING" id="36745.CLSAP_05620"/>
<dbReference type="Pfam" id="PF18765">
    <property type="entry name" value="Polbeta"/>
    <property type="match status" value="1"/>
</dbReference>
<feature type="domain" description="Polymerase beta nucleotidyltransferase" evidence="1">
    <location>
        <begin position="17"/>
        <end position="104"/>
    </location>
</feature>
<dbReference type="EMBL" id="CP004121">
    <property type="protein sequence ID" value="AGF54353.1"/>
    <property type="molecule type" value="Genomic_DNA"/>
</dbReference>
<evidence type="ECO:0000259" key="1">
    <source>
        <dbReference type="Pfam" id="PF18765"/>
    </source>
</evidence>
<dbReference type="PANTHER" id="PTHR43852:SF3">
    <property type="entry name" value="NUCLEOTIDYLTRANSFERASE"/>
    <property type="match status" value="1"/>
</dbReference>
<dbReference type="CDD" id="cd05403">
    <property type="entry name" value="NT_KNTase_like"/>
    <property type="match status" value="1"/>
</dbReference>
<dbReference type="RefSeq" id="WP_015390679.1">
    <property type="nucleotide sequence ID" value="NC_020291.1"/>
</dbReference>
<evidence type="ECO:0000313" key="2">
    <source>
        <dbReference type="EMBL" id="AGF54353.1"/>
    </source>
</evidence>
<dbReference type="HOGENOM" id="CLU_149875_0_0_9"/>
<dbReference type="InterPro" id="IPR041633">
    <property type="entry name" value="Polbeta"/>
</dbReference>